<proteinExistence type="inferred from homology"/>
<dbReference type="EC" id="6.3.4.19" evidence="8"/>
<dbReference type="InterPro" id="IPR012795">
    <property type="entry name" value="tRNA_Ile_lys_synt_N"/>
</dbReference>
<evidence type="ECO:0000256" key="1">
    <source>
        <dbReference type="ARBA" id="ARBA00004496"/>
    </source>
</evidence>
<keyword evidence="3 8" id="KW-0436">Ligase</keyword>
<dbReference type="CDD" id="cd01992">
    <property type="entry name" value="TilS_N"/>
    <property type="match status" value="1"/>
</dbReference>
<dbReference type="InterPro" id="IPR012094">
    <property type="entry name" value="tRNA_Ile_lys_synt"/>
</dbReference>
<keyword evidence="2 8" id="KW-0963">Cytoplasm</keyword>
<dbReference type="SUPFAM" id="SSF52402">
    <property type="entry name" value="Adenine nucleotide alpha hydrolases-like"/>
    <property type="match status" value="1"/>
</dbReference>
<dbReference type="GO" id="GO:0005524">
    <property type="term" value="F:ATP binding"/>
    <property type="evidence" value="ECO:0007669"/>
    <property type="project" value="UniProtKB-UniRule"/>
</dbReference>
<dbReference type="GO" id="GO:0005737">
    <property type="term" value="C:cytoplasm"/>
    <property type="evidence" value="ECO:0007669"/>
    <property type="project" value="UniProtKB-SubCell"/>
</dbReference>
<feature type="binding site" evidence="8">
    <location>
        <begin position="26"/>
        <end position="31"/>
    </location>
    <ligand>
        <name>ATP</name>
        <dbReference type="ChEBI" id="CHEBI:30616"/>
    </ligand>
</feature>
<comment type="subcellular location">
    <subcellularLocation>
        <location evidence="1 8">Cytoplasm</location>
    </subcellularLocation>
</comment>
<dbReference type="Pfam" id="PF11734">
    <property type="entry name" value="TilS_C"/>
    <property type="match status" value="1"/>
</dbReference>
<evidence type="ECO:0000313" key="11">
    <source>
        <dbReference type="Proteomes" id="UP000199321"/>
    </source>
</evidence>
<dbReference type="NCBIfam" id="TIGR02432">
    <property type="entry name" value="lysidine_TilS_N"/>
    <property type="match status" value="1"/>
</dbReference>
<dbReference type="Pfam" id="PF01171">
    <property type="entry name" value="ATP_bind_3"/>
    <property type="match status" value="1"/>
</dbReference>
<dbReference type="AlphaFoldDB" id="A0A1G7HCL4"/>
<dbReference type="PANTHER" id="PTHR43033">
    <property type="entry name" value="TRNA(ILE)-LYSIDINE SYNTHASE-RELATED"/>
    <property type="match status" value="1"/>
</dbReference>
<dbReference type="OrthoDB" id="9807403at2"/>
<keyword evidence="6 8" id="KW-0067">ATP-binding</keyword>
<gene>
    <name evidence="8" type="primary">tilS</name>
    <name evidence="10" type="ORF">SAMN05421855_10410</name>
</gene>
<evidence type="ECO:0000256" key="2">
    <source>
        <dbReference type="ARBA" id="ARBA00022490"/>
    </source>
</evidence>
<evidence type="ECO:0000256" key="3">
    <source>
        <dbReference type="ARBA" id="ARBA00022598"/>
    </source>
</evidence>
<dbReference type="RefSeq" id="WP_093144679.1">
    <property type="nucleotide sequence ID" value="NZ_BMWO01000004.1"/>
</dbReference>
<dbReference type="SMART" id="SM00977">
    <property type="entry name" value="TilS_C"/>
    <property type="match status" value="1"/>
</dbReference>
<dbReference type="EMBL" id="FNBA01000004">
    <property type="protein sequence ID" value="SDE98106.1"/>
    <property type="molecule type" value="Genomic_DNA"/>
</dbReference>
<dbReference type="Proteomes" id="UP000199321">
    <property type="component" value="Unassembled WGS sequence"/>
</dbReference>
<comment type="catalytic activity">
    <reaction evidence="7 8">
        <text>cytidine(34) in tRNA(Ile2) + L-lysine + ATP = lysidine(34) in tRNA(Ile2) + AMP + diphosphate + H(+)</text>
        <dbReference type="Rhea" id="RHEA:43744"/>
        <dbReference type="Rhea" id="RHEA-COMP:10625"/>
        <dbReference type="Rhea" id="RHEA-COMP:10670"/>
        <dbReference type="ChEBI" id="CHEBI:15378"/>
        <dbReference type="ChEBI" id="CHEBI:30616"/>
        <dbReference type="ChEBI" id="CHEBI:32551"/>
        <dbReference type="ChEBI" id="CHEBI:33019"/>
        <dbReference type="ChEBI" id="CHEBI:82748"/>
        <dbReference type="ChEBI" id="CHEBI:83665"/>
        <dbReference type="ChEBI" id="CHEBI:456215"/>
        <dbReference type="EC" id="6.3.4.19"/>
    </reaction>
</comment>
<evidence type="ECO:0000259" key="9">
    <source>
        <dbReference type="SMART" id="SM00977"/>
    </source>
</evidence>
<sequence length="440" mass="50532">MLQKFTEHIDSKLSFLKDKKLLIACSGGVDSVVLTHLLHSLQLNIALAHCNFSLRGTDSDGDEAFVVDLAAKLDCKIHTQIFDTKKYAKEHKLSTQMAARDLRYQWFDELLKESKYDYLLTGHHADDDIETFFINLSRGSGLRGLTGIPEVNDTIVRPLLSFGRDAILKYAKKHTLYWREDSSNASTDYLRNKLRINVLPEYKEAAPGLIQSFQKTRQHLEGAQHLIEDYMSLVYNLAVTEVSEGYHIDIQKLTTLPNTPALLYELLFPFGFTDLQAVEDLLTAQSGKQVFSKTHRLLKDRKVLFLTEKVSKKDEKTAINKIFLSKNEKKITIPFLFEIKSIEKIGNSMPTTIYVDADKLEYPLLLRKWCEGDVFQPFGMEGKKKLSKFFKDEKLSLVAKEKVWVLCSANKIVWVIGYRQDDRFKVDTNTKEIFKIITSL</sequence>
<evidence type="ECO:0000256" key="8">
    <source>
        <dbReference type="HAMAP-Rule" id="MF_01161"/>
    </source>
</evidence>
<dbReference type="InterPro" id="IPR012796">
    <property type="entry name" value="Lysidine-tRNA-synth_C"/>
</dbReference>
<feature type="domain" description="Lysidine-tRNA(Ile) synthetase C-terminal" evidence="9">
    <location>
        <begin position="364"/>
        <end position="436"/>
    </location>
</feature>
<evidence type="ECO:0000256" key="5">
    <source>
        <dbReference type="ARBA" id="ARBA00022741"/>
    </source>
</evidence>
<keyword evidence="11" id="KW-1185">Reference proteome</keyword>
<evidence type="ECO:0000313" key="10">
    <source>
        <dbReference type="EMBL" id="SDE98106.1"/>
    </source>
</evidence>
<evidence type="ECO:0000256" key="7">
    <source>
        <dbReference type="ARBA" id="ARBA00048539"/>
    </source>
</evidence>
<comment type="function">
    <text evidence="8">Ligates lysine onto the cytidine present at position 34 of the AUA codon-specific tRNA(Ile) that contains the anticodon CAU, in an ATP-dependent manner. Cytidine is converted to lysidine, thus changing the amino acid specificity of the tRNA from methionine to isoleucine.</text>
</comment>
<comment type="domain">
    <text evidence="8">The N-terminal region contains the highly conserved SGGXDS motif, predicted to be a P-loop motif involved in ATP binding.</text>
</comment>
<dbReference type="InterPro" id="IPR014729">
    <property type="entry name" value="Rossmann-like_a/b/a_fold"/>
</dbReference>
<dbReference type="SUPFAM" id="SSF56037">
    <property type="entry name" value="PheT/TilS domain"/>
    <property type="match status" value="1"/>
</dbReference>
<organism evidence="10 11">
    <name type="scientific">Ulvibacter litoralis</name>
    <dbReference type="NCBI Taxonomy" id="227084"/>
    <lineage>
        <taxon>Bacteria</taxon>
        <taxon>Pseudomonadati</taxon>
        <taxon>Bacteroidota</taxon>
        <taxon>Flavobacteriia</taxon>
        <taxon>Flavobacteriales</taxon>
        <taxon>Flavobacteriaceae</taxon>
        <taxon>Ulvibacter</taxon>
    </lineage>
</organism>
<dbReference type="STRING" id="227084.SAMN05421855_10410"/>
<evidence type="ECO:0000256" key="6">
    <source>
        <dbReference type="ARBA" id="ARBA00022840"/>
    </source>
</evidence>
<reference evidence="10 11" key="1">
    <citation type="submission" date="2016-10" db="EMBL/GenBank/DDBJ databases">
        <authorList>
            <person name="de Groot N.N."/>
        </authorList>
    </citation>
    <scope>NUCLEOTIDE SEQUENCE [LARGE SCALE GENOMIC DNA]</scope>
    <source>
        <strain evidence="10 11">DSM 16195</strain>
    </source>
</reference>
<dbReference type="HAMAP" id="MF_01161">
    <property type="entry name" value="tRNA_Ile_lys_synt"/>
    <property type="match status" value="1"/>
</dbReference>
<dbReference type="Gene3D" id="3.40.50.620">
    <property type="entry name" value="HUPs"/>
    <property type="match status" value="1"/>
</dbReference>
<dbReference type="InterPro" id="IPR011063">
    <property type="entry name" value="TilS/TtcA_N"/>
</dbReference>
<dbReference type="PANTHER" id="PTHR43033:SF1">
    <property type="entry name" value="TRNA(ILE)-LYSIDINE SYNTHASE-RELATED"/>
    <property type="match status" value="1"/>
</dbReference>
<name>A0A1G7HCL4_9FLAO</name>
<dbReference type="NCBIfam" id="TIGR02433">
    <property type="entry name" value="lysidine_TilS_C"/>
    <property type="match status" value="1"/>
</dbReference>
<keyword evidence="5 8" id="KW-0547">Nucleotide-binding</keyword>
<comment type="similarity">
    <text evidence="8">Belongs to the tRNA(Ile)-lysidine synthase family.</text>
</comment>
<evidence type="ECO:0000256" key="4">
    <source>
        <dbReference type="ARBA" id="ARBA00022694"/>
    </source>
</evidence>
<protein>
    <recommendedName>
        <fullName evidence="8">tRNA(Ile)-lysidine synthase</fullName>
        <ecNumber evidence="8">6.3.4.19</ecNumber>
    </recommendedName>
    <alternativeName>
        <fullName evidence="8">tRNA(Ile)-2-lysyl-cytidine synthase</fullName>
    </alternativeName>
    <alternativeName>
        <fullName evidence="8">tRNA(Ile)-lysidine synthetase</fullName>
    </alternativeName>
</protein>
<keyword evidence="4 8" id="KW-0819">tRNA processing</keyword>
<dbReference type="GO" id="GO:0006400">
    <property type="term" value="P:tRNA modification"/>
    <property type="evidence" value="ECO:0007669"/>
    <property type="project" value="UniProtKB-UniRule"/>
</dbReference>
<accession>A0A1G7HCL4</accession>
<dbReference type="GO" id="GO:0032267">
    <property type="term" value="F:tRNA(Ile)-lysidine synthase activity"/>
    <property type="evidence" value="ECO:0007669"/>
    <property type="project" value="UniProtKB-EC"/>
</dbReference>